<dbReference type="InterPro" id="IPR003715">
    <property type="entry name" value="Poly_export_N"/>
</dbReference>
<dbReference type="PANTHER" id="PTHR33619">
    <property type="entry name" value="POLYSACCHARIDE EXPORT PROTEIN GFCE-RELATED"/>
    <property type="match status" value="1"/>
</dbReference>
<evidence type="ECO:0000259" key="3">
    <source>
        <dbReference type="Pfam" id="PF02563"/>
    </source>
</evidence>
<feature type="domain" description="Soluble ligand binding" evidence="4">
    <location>
        <begin position="138"/>
        <end position="183"/>
    </location>
</feature>
<dbReference type="InterPro" id="IPR019554">
    <property type="entry name" value="Soluble_ligand-bd"/>
</dbReference>
<dbReference type="EMBL" id="JAQSIO010000002">
    <property type="protein sequence ID" value="MDD0814581.1"/>
    <property type="molecule type" value="Genomic_DNA"/>
</dbReference>
<evidence type="ECO:0000256" key="2">
    <source>
        <dbReference type="SAM" id="SignalP"/>
    </source>
</evidence>
<dbReference type="Pfam" id="PF02563">
    <property type="entry name" value="Poly_export"/>
    <property type="match status" value="1"/>
</dbReference>
<name>A0ABT5MDT1_9BURK</name>
<feature type="domain" description="Polysaccharide export protein N-terminal" evidence="3">
    <location>
        <begin position="59"/>
        <end position="132"/>
    </location>
</feature>
<organism evidence="5 6">
    <name type="scientific">Curvibacter microcysteis</name>
    <dbReference type="NCBI Taxonomy" id="3026419"/>
    <lineage>
        <taxon>Bacteria</taxon>
        <taxon>Pseudomonadati</taxon>
        <taxon>Pseudomonadota</taxon>
        <taxon>Betaproteobacteria</taxon>
        <taxon>Burkholderiales</taxon>
        <taxon>Comamonadaceae</taxon>
        <taxon>Curvibacter</taxon>
    </lineage>
</organism>
<protein>
    <submittedName>
        <fullName evidence="5">Polysaccharide export protein</fullName>
    </submittedName>
</protein>
<evidence type="ECO:0000256" key="1">
    <source>
        <dbReference type="ARBA" id="ARBA00022729"/>
    </source>
</evidence>
<evidence type="ECO:0000313" key="6">
    <source>
        <dbReference type="Proteomes" id="UP001528672"/>
    </source>
</evidence>
<reference evidence="5 6" key="1">
    <citation type="submission" date="2023-02" db="EMBL/GenBank/DDBJ databases">
        <title>Bacterial whole genome sequence for Curvibacter sp. HBC28.</title>
        <authorList>
            <person name="Le V."/>
            <person name="Ko S.-R."/>
            <person name="Ahn C.-Y."/>
            <person name="Oh H.-M."/>
        </authorList>
    </citation>
    <scope>NUCLEOTIDE SEQUENCE [LARGE SCALE GENOMIC DNA]</scope>
    <source>
        <strain evidence="5 6">HBC28</strain>
    </source>
</reference>
<gene>
    <name evidence="5" type="ORF">PSQ39_08065</name>
</gene>
<accession>A0ABT5MDT1</accession>
<dbReference type="Gene3D" id="3.30.1950.10">
    <property type="entry name" value="wza like domain"/>
    <property type="match status" value="1"/>
</dbReference>
<proteinExistence type="predicted"/>
<keyword evidence="1 2" id="KW-0732">Signal</keyword>
<dbReference type="Proteomes" id="UP001528672">
    <property type="component" value="Unassembled WGS sequence"/>
</dbReference>
<evidence type="ECO:0000313" key="5">
    <source>
        <dbReference type="EMBL" id="MDD0814581.1"/>
    </source>
</evidence>
<sequence length="211" mass="22306">MLRQTKAGRAPVVKIGVGLVCGLLALGAQAQSGSAPAPAGGDATAYQLTPQQARVSALSSYKLAAGDVISIRVLGEDEFTREKIRLTDAGTVSFPAIGEIKVFGRTVGDLEAIIVAGLKGRILVNPKVSVQIDEYRPFYVNGMVEKPGGYPYQPGLTVRKAASLAGGFKERAALNKIHVIREDDVSQKPQKVDLNSVIGPGDILTVEESFF</sequence>
<dbReference type="Gene3D" id="3.10.560.10">
    <property type="entry name" value="Outer membrane lipoprotein wza domain like"/>
    <property type="match status" value="1"/>
</dbReference>
<feature type="chain" id="PRO_5047255811" evidence="2">
    <location>
        <begin position="31"/>
        <end position="211"/>
    </location>
</feature>
<dbReference type="RefSeq" id="WP_273926222.1">
    <property type="nucleotide sequence ID" value="NZ_JAQSIO010000002.1"/>
</dbReference>
<dbReference type="PANTHER" id="PTHR33619:SF3">
    <property type="entry name" value="POLYSACCHARIDE EXPORT PROTEIN GFCE-RELATED"/>
    <property type="match status" value="1"/>
</dbReference>
<feature type="signal peptide" evidence="2">
    <location>
        <begin position="1"/>
        <end position="30"/>
    </location>
</feature>
<dbReference type="InterPro" id="IPR049712">
    <property type="entry name" value="Poly_export"/>
</dbReference>
<dbReference type="Pfam" id="PF10531">
    <property type="entry name" value="SLBB"/>
    <property type="match status" value="1"/>
</dbReference>
<comment type="caution">
    <text evidence="5">The sequence shown here is derived from an EMBL/GenBank/DDBJ whole genome shotgun (WGS) entry which is preliminary data.</text>
</comment>
<evidence type="ECO:0000259" key="4">
    <source>
        <dbReference type="Pfam" id="PF10531"/>
    </source>
</evidence>
<keyword evidence="6" id="KW-1185">Reference proteome</keyword>